<dbReference type="GeneID" id="40526751"/>
<accession>A0A126FCE4</accession>
<dbReference type="Pfam" id="PF04242">
    <property type="entry name" value="DUF424"/>
    <property type="match status" value="1"/>
</dbReference>
<dbReference type="RefSeq" id="YP_009666481.1">
    <property type="nucleotide sequence ID" value="NC_043520.1"/>
</dbReference>
<evidence type="ECO:0000313" key="2">
    <source>
        <dbReference type="Proteomes" id="UP000297030"/>
    </source>
</evidence>
<dbReference type="Proteomes" id="UP000297030">
    <property type="component" value="Segment"/>
</dbReference>
<name>A0A126FCE4_9ABAC</name>
<gene>
    <name evidence="1" type="primary">Orf-119</name>
</gene>
<keyword evidence="2" id="KW-1185">Reference proteome</keyword>
<sequence>MEAAHMHDNMNICLDNKTFAYTTDDLLKNIHFNSTKSAPFRYNHFITLKRLSNGLLDKKINTLALEEFKKLNFKIDHSINYITNIFDFEFIILDFDLSIVHILNSGTKRKIGHLNVSINNNDSNELIITVTLQHDQQQQQPLE</sequence>
<protein>
    <submittedName>
        <fullName evidence="1">Uncharacterized protein</fullName>
    </submittedName>
</protein>
<reference evidence="1 2" key="1">
    <citation type="submission" date="2015-02" db="EMBL/GenBank/DDBJ databases">
        <title>Complete genome of a baculovirus isolated from a medical interest larvae: lLonomia obliqua (Lepidoptera: Saturniidae).</title>
        <authorList>
            <person name="Clara A.-S.W."/>
            <person name="Daniel A.-A.M.P."/>
            <person name="Miguel A.S."/>
            <person name="Jhon F.E.A."/>
            <person name="Fabricio M.S."/>
            <person name="Jose W.L.C."/>
            <person name="Bergmann R.M."/>
            <person name="Fernando M.L."/>
        </authorList>
    </citation>
    <scope>NUCLEOTIDE SEQUENCE [LARGE SCALE GENOMIC DNA]</scope>
    <source>
        <strain evidence="1">SP/2000</strain>
    </source>
</reference>
<dbReference type="EMBL" id="KP763670">
    <property type="protein sequence ID" value="AKN81072.1"/>
    <property type="molecule type" value="Genomic_DNA"/>
</dbReference>
<dbReference type="InterPro" id="IPR007355">
    <property type="entry name" value="DUF424"/>
</dbReference>
<evidence type="ECO:0000313" key="1">
    <source>
        <dbReference type="EMBL" id="AKN81072.1"/>
    </source>
</evidence>
<organism evidence="1 2">
    <name type="scientific">Lonomia obliqua multiple nucleopolyhedrovirus</name>
    <dbReference type="NCBI Taxonomy" id="134394"/>
    <lineage>
        <taxon>Viruses</taxon>
        <taxon>Viruses incertae sedis</taxon>
        <taxon>Naldaviricetes</taxon>
        <taxon>Lefavirales</taxon>
        <taxon>Baculoviridae</taxon>
        <taxon>Alphabaculovirus</taxon>
        <taxon>Alphabaculovirus lonobliquae</taxon>
        <taxon>Lonomia obliqua nucleopolyhedrovirus</taxon>
    </lineage>
</organism>
<dbReference type="KEGG" id="vg:40526751"/>
<proteinExistence type="predicted"/>